<gene>
    <name evidence="1" type="ORF">B7H17_25085</name>
    <name evidence="2" type="ORF">ID616_30390</name>
</gene>
<organism evidence="1 3">
    <name type="scientific">Pseudomonas putida</name>
    <name type="common">Arthrobacter siderocapsulatus</name>
    <dbReference type="NCBI Taxonomy" id="303"/>
    <lineage>
        <taxon>Bacteria</taxon>
        <taxon>Pseudomonadati</taxon>
        <taxon>Pseudomonadota</taxon>
        <taxon>Gammaproteobacteria</taxon>
        <taxon>Pseudomonadales</taxon>
        <taxon>Pseudomonadaceae</taxon>
        <taxon>Pseudomonas</taxon>
    </lineage>
</organism>
<name>A0A1X0ZJV1_PSEPU</name>
<reference evidence="1 3" key="1">
    <citation type="submission" date="2017-04" db="EMBL/GenBank/DDBJ databases">
        <title>Presence of VIM-2 positive Pseudomonas species in chickens and their surrounding environment.</title>
        <authorList>
            <person name="Zhang R."/>
        </authorList>
    </citation>
    <scope>NUCLEOTIDE SEQUENCE [LARGE SCALE GENOMIC DNA]</scope>
    <source>
        <strain evidence="1 3">DZ-C18</strain>
    </source>
</reference>
<reference evidence="2 4" key="2">
    <citation type="submission" date="2020-09" db="EMBL/GenBank/DDBJ databases">
        <title>Co-existence of a novel multidrug-resistance efflux pump with carbapenem resistance gene blaVIM-2 in one megaplasmid in Pseudomonas putida.</title>
        <authorList>
            <person name="Peng K."/>
            <person name="Li R."/>
        </authorList>
    </citation>
    <scope>NUCLEOTIDE SEQUENCE [LARGE SCALE GENOMIC DNA]</scope>
    <source>
        <strain evidence="2 4">ZXPA-20</strain>
        <plasmid evidence="2 4">pZXPA-20-602k</plasmid>
    </source>
</reference>
<evidence type="ECO:0000313" key="1">
    <source>
        <dbReference type="EMBL" id="ORL58806.1"/>
    </source>
</evidence>
<evidence type="ECO:0000313" key="4">
    <source>
        <dbReference type="Proteomes" id="UP000516786"/>
    </source>
</evidence>
<geneLocation type="plasmid" evidence="2 4">
    <name>pZXPA-20-602k</name>
</geneLocation>
<keyword evidence="2" id="KW-0614">Plasmid</keyword>
<accession>A0A1X0ZJV1</accession>
<dbReference type="EMBL" id="NBWC01000049">
    <property type="protein sequence ID" value="ORL58806.1"/>
    <property type="molecule type" value="Genomic_DNA"/>
</dbReference>
<dbReference type="EMBL" id="CP061724">
    <property type="protein sequence ID" value="QOD01534.1"/>
    <property type="molecule type" value="Genomic_DNA"/>
</dbReference>
<evidence type="ECO:0000313" key="2">
    <source>
        <dbReference type="EMBL" id="QOD01534.1"/>
    </source>
</evidence>
<dbReference type="Proteomes" id="UP000193675">
    <property type="component" value="Unassembled WGS sequence"/>
</dbReference>
<proteinExistence type="predicted"/>
<dbReference type="RefSeq" id="WP_084851003.1">
    <property type="nucleotide sequence ID" value="NZ_CP061724.1"/>
</dbReference>
<sequence>MTATPTHFKYHCRICHSDRLQAIVVDAPPETPIPVCCGGSRDMAYMGVHAQSEEGQAGTACDDREQGSFGPNSKAIWTSTAAASKGPVEVLILGPADESTYDRHDVGPMYDIQLPDGSEECAFEDELVTDSSALKFGTEAIAPEKVQP</sequence>
<protein>
    <submittedName>
        <fullName evidence="1">Uncharacterized protein</fullName>
    </submittedName>
</protein>
<dbReference type="Proteomes" id="UP000516786">
    <property type="component" value="Plasmid pZXPA-20-602k"/>
</dbReference>
<dbReference type="AlphaFoldDB" id="A0A1X0ZJV1"/>
<evidence type="ECO:0000313" key="3">
    <source>
        <dbReference type="Proteomes" id="UP000193675"/>
    </source>
</evidence>